<feature type="signal peptide" evidence="2">
    <location>
        <begin position="1"/>
        <end position="23"/>
    </location>
</feature>
<evidence type="ECO:0000313" key="6">
    <source>
        <dbReference type="Proteomes" id="UP000788419"/>
    </source>
</evidence>
<evidence type="ECO:0000259" key="3">
    <source>
        <dbReference type="Pfam" id="PF06742"/>
    </source>
</evidence>
<dbReference type="InterPro" id="IPR037050">
    <property type="entry name" value="DUF1254_sf"/>
</dbReference>
<organism evidence="5 6">
    <name type="scientific">Pseudoxanthomonas daejeonensis</name>
    <dbReference type="NCBI Taxonomy" id="266062"/>
    <lineage>
        <taxon>Bacteria</taxon>
        <taxon>Pseudomonadati</taxon>
        <taxon>Pseudomonadota</taxon>
        <taxon>Gammaproteobacteria</taxon>
        <taxon>Lysobacterales</taxon>
        <taxon>Lysobacteraceae</taxon>
        <taxon>Pseudoxanthomonas</taxon>
    </lineage>
</organism>
<dbReference type="PANTHER" id="PTHR36509:SF2">
    <property type="entry name" value="BLL3101 PROTEIN"/>
    <property type="match status" value="1"/>
</dbReference>
<dbReference type="Gene3D" id="2.60.40.1610">
    <property type="entry name" value="Domain of unknown function DUF1254"/>
    <property type="match status" value="1"/>
</dbReference>
<reference evidence="5 6" key="1">
    <citation type="submission" date="2017-10" db="EMBL/GenBank/DDBJ databases">
        <title>Whole genome sequencing of members of genus Pseudoxanthomonas.</title>
        <authorList>
            <person name="Kumar S."/>
            <person name="Bansal K."/>
            <person name="Kaur A."/>
            <person name="Patil P."/>
            <person name="Sharma S."/>
            <person name="Patil P.B."/>
        </authorList>
    </citation>
    <scope>NUCLEOTIDE SEQUENCE [LARGE SCALE GENOMIC DNA]</scope>
    <source>
        <strain evidence="5 6">DSM 17801</strain>
    </source>
</reference>
<dbReference type="RefSeq" id="WP_162411277.1">
    <property type="nucleotide sequence ID" value="NZ_PDWN01000016.1"/>
</dbReference>
<dbReference type="InterPro" id="IPR010679">
    <property type="entry name" value="DUF1254"/>
</dbReference>
<dbReference type="InterPro" id="IPR037049">
    <property type="entry name" value="DUF1214_C_sf"/>
</dbReference>
<feature type="compositionally biased region" description="Low complexity" evidence="1">
    <location>
        <begin position="39"/>
        <end position="54"/>
    </location>
</feature>
<evidence type="ECO:0000256" key="1">
    <source>
        <dbReference type="SAM" id="MobiDB-lite"/>
    </source>
</evidence>
<feature type="domain" description="DUF1254" evidence="4">
    <location>
        <begin position="96"/>
        <end position="151"/>
    </location>
</feature>
<accession>A0ABQ6Z492</accession>
<comment type="caution">
    <text evidence="5">The sequence shown here is derived from an EMBL/GenBank/DDBJ whole genome shotgun (WGS) entry which is preliminary data.</text>
</comment>
<feature type="chain" id="PRO_5045670407" evidence="2">
    <location>
        <begin position="24"/>
        <end position="385"/>
    </location>
</feature>
<proteinExistence type="predicted"/>
<evidence type="ECO:0000313" key="5">
    <source>
        <dbReference type="EMBL" id="KAF1692398.1"/>
    </source>
</evidence>
<dbReference type="InterPro" id="IPR010621">
    <property type="entry name" value="DUF1214"/>
</dbReference>
<keyword evidence="6" id="KW-1185">Reference proteome</keyword>
<protein>
    <submittedName>
        <fullName evidence="5">Carboxylesterase</fullName>
    </submittedName>
</protein>
<sequence>MKTHRIAATLLSAALLASLAACGERTGTAADTAAADAPANGSAAAPVAPASTVPDLGDPSRWTRTADGKIVVTPDNFIRAESDVYMGAQLKEGAFGKFKHTREPAPVDNQPIIRLNRDTIYSSAVFDLDAGPVTVTLPDAGSRFMSMLVINEDHFNPAVIYEPGAHTLTRESVGTRYAMVGIRTLADPADADDLRQAQALQDAITVEQPGGPGTFEIPDWDPASQKKVRDALLALSGTIPDLRYAAGPDAASVDPVRRIAAAASGWGLNPDKDAVYLNVFPEKNDGKTPYRLVVGDVPVDAFWSVAVYNAEGYYQPNDLNAYSINSVTGEKGADGSITLQFGDCTAQTPNCLPITEGWNYMVRLYRPRQEILGGSWSFPVAEPLQ</sequence>
<dbReference type="SUPFAM" id="SSF160935">
    <property type="entry name" value="VPA0735-like"/>
    <property type="match status" value="1"/>
</dbReference>
<evidence type="ECO:0000256" key="2">
    <source>
        <dbReference type="SAM" id="SignalP"/>
    </source>
</evidence>
<dbReference type="PROSITE" id="PS51257">
    <property type="entry name" value="PROKAR_LIPOPROTEIN"/>
    <property type="match status" value="1"/>
</dbReference>
<dbReference type="Pfam" id="PF06742">
    <property type="entry name" value="DUF1214"/>
    <property type="match status" value="1"/>
</dbReference>
<dbReference type="Pfam" id="PF06863">
    <property type="entry name" value="DUF1254"/>
    <property type="match status" value="1"/>
</dbReference>
<evidence type="ECO:0000259" key="4">
    <source>
        <dbReference type="Pfam" id="PF06863"/>
    </source>
</evidence>
<feature type="domain" description="DUF1214" evidence="3">
    <location>
        <begin position="284"/>
        <end position="369"/>
    </location>
</feature>
<dbReference type="PANTHER" id="PTHR36509">
    <property type="entry name" value="BLL3101 PROTEIN"/>
    <property type="match status" value="1"/>
</dbReference>
<dbReference type="Gene3D" id="2.60.120.600">
    <property type="entry name" value="Domain of unknown function DUF1214, C-terminal domain"/>
    <property type="match status" value="1"/>
</dbReference>
<feature type="region of interest" description="Disordered" evidence="1">
    <location>
        <begin position="39"/>
        <end position="60"/>
    </location>
</feature>
<keyword evidence="2" id="KW-0732">Signal</keyword>
<dbReference type="EMBL" id="PDWN01000016">
    <property type="protein sequence ID" value="KAF1692398.1"/>
    <property type="molecule type" value="Genomic_DNA"/>
</dbReference>
<gene>
    <name evidence="5" type="ORF">CSC65_14290</name>
</gene>
<dbReference type="Proteomes" id="UP000788419">
    <property type="component" value="Unassembled WGS sequence"/>
</dbReference>
<name>A0ABQ6Z492_9GAMM</name>